<proteinExistence type="predicted"/>
<dbReference type="InterPro" id="IPR050765">
    <property type="entry name" value="Riboflavin_Biosynth_HTPR"/>
</dbReference>
<evidence type="ECO:0000256" key="1">
    <source>
        <dbReference type="ARBA" id="ARBA00005104"/>
    </source>
</evidence>
<dbReference type="Gene3D" id="3.40.430.10">
    <property type="entry name" value="Dihydrofolate Reductase, subunit A"/>
    <property type="match status" value="1"/>
</dbReference>
<dbReference type="PANTHER" id="PTHR38011:SF7">
    <property type="entry name" value="2,5-DIAMINO-6-RIBOSYLAMINO-4(3H)-PYRIMIDINONE 5'-PHOSPHATE REDUCTASE"/>
    <property type="match status" value="1"/>
</dbReference>
<dbReference type="Proteomes" id="UP000569914">
    <property type="component" value="Unassembled WGS sequence"/>
</dbReference>
<accession>A0A7Y9LDT8</accession>
<keyword evidence="2" id="KW-0521">NADP</keyword>
<dbReference type="GO" id="GO:0009231">
    <property type="term" value="P:riboflavin biosynthetic process"/>
    <property type="evidence" value="ECO:0007669"/>
    <property type="project" value="InterPro"/>
</dbReference>
<evidence type="ECO:0000259" key="4">
    <source>
        <dbReference type="Pfam" id="PF01872"/>
    </source>
</evidence>
<dbReference type="Pfam" id="PF00702">
    <property type="entry name" value="Hydrolase"/>
    <property type="match status" value="1"/>
</dbReference>
<protein>
    <submittedName>
        <fullName evidence="5">Riboflavin-specific deaminase-like protein</fullName>
    </submittedName>
</protein>
<dbReference type="EMBL" id="JACCBU010000001">
    <property type="protein sequence ID" value="NYE72316.1"/>
    <property type="molecule type" value="Genomic_DNA"/>
</dbReference>
<evidence type="ECO:0000256" key="3">
    <source>
        <dbReference type="ARBA" id="ARBA00023002"/>
    </source>
</evidence>
<dbReference type="PANTHER" id="PTHR38011">
    <property type="entry name" value="DIHYDROFOLATE REDUCTASE FAMILY PROTEIN (AFU_ORTHOLOGUE AFUA_8G06820)"/>
    <property type="match status" value="1"/>
</dbReference>
<feature type="domain" description="Bacterial bifunctional deaminase-reductase C-terminal" evidence="4">
    <location>
        <begin position="5"/>
        <end position="212"/>
    </location>
</feature>
<name>A0A7Y9LDT8_9ACTN</name>
<organism evidence="5 6">
    <name type="scientific">Microlunatus parietis</name>
    <dbReference type="NCBI Taxonomy" id="682979"/>
    <lineage>
        <taxon>Bacteria</taxon>
        <taxon>Bacillati</taxon>
        <taxon>Actinomycetota</taxon>
        <taxon>Actinomycetes</taxon>
        <taxon>Propionibacteriales</taxon>
        <taxon>Propionibacteriaceae</taxon>
        <taxon>Microlunatus</taxon>
    </lineage>
</organism>
<dbReference type="InterPro" id="IPR002734">
    <property type="entry name" value="RibDG_C"/>
</dbReference>
<dbReference type="InterPro" id="IPR036412">
    <property type="entry name" value="HAD-like_sf"/>
</dbReference>
<dbReference type="CDD" id="cd01427">
    <property type="entry name" value="HAD_like"/>
    <property type="match status" value="1"/>
</dbReference>
<evidence type="ECO:0000256" key="2">
    <source>
        <dbReference type="ARBA" id="ARBA00022857"/>
    </source>
</evidence>
<dbReference type="Pfam" id="PF01872">
    <property type="entry name" value="RibD_C"/>
    <property type="match status" value="1"/>
</dbReference>
<dbReference type="SUPFAM" id="SSF53597">
    <property type="entry name" value="Dihydrofolate reductase-like"/>
    <property type="match status" value="1"/>
</dbReference>
<gene>
    <name evidence="5" type="ORF">BKA15_003645</name>
</gene>
<dbReference type="Gene3D" id="3.40.50.1000">
    <property type="entry name" value="HAD superfamily/HAD-like"/>
    <property type="match status" value="1"/>
</dbReference>
<dbReference type="InterPro" id="IPR023214">
    <property type="entry name" value="HAD_sf"/>
</dbReference>
<comment type="pathway">
    <text evidence="1">Cofactor biosynthesis; riboflavin biosynthesis.</text>
</comment>
<dbReference type="AlphaFoldDB" id="A0A7Y9LDT8"/>
<dbReference type="GO" id="GO:0008703">
    <property type="term" value="F:5-amino-6-(5-phosphoribosylamino)uracil reductase activity"/>
    <property type="evidence" value="ECO:0007669"/>
    <property type="project" value="InterPro"/>
</dbReference>
<keyword evidence="3" id="KW-0560">Oxidoreductase</keyword>
<reference evidence="5 6" key="1">
    <citation type="submission" date="2020-07" db="EMBL/GenBank/DDBJ databases">
        <title>Sequencing the genomes of 1000 actinobacteria strains.</title>
        <authorList>
            <person name="Klenk H.-P."/>
        </authorList>
    </citation>
    <scope>NUCLEOTIDE SEQUENCE [LARGE SCALE GENOMIC DNA]</scope>
    <source>
        <strain evidence="5 6">DSM 22083</strain>
    </source>
</reference>
<evidence type="ECO:0000313" key="5">
    <source>
        <dbReference type="EMBL" id="NYE72316.1"/>
    </source>
</evidence>
<dbReference type="RefSeq" id="WP_179753037.1">
    <property type="nucleotide sequence ID" value="NZ_JACCBU010000001.1"/>
</dbReference>
<sequence length="456" mass="48316">MTDRPYVTLSCAVSLDGRLDDTSPARLLLSNPEDFDRVDAVRARHDAILVGANTVRRDRPRLMIRSPERRAARERRGLPVDPVKITITASGDLDPGSPFFIAGTAAKIIYTTSSARDAVAGRGFDATVVDAGQPLALDRLLDDLAGRGIRRLLVEGGGMILSEFLAHGCYDELHLAIAPIVVGDPAAPGLAATRLDDRLRLTEVRRLGDVAVLHYRTSTALDHSLRRLLAPARAVLLDFDGPVTPLLADGRDALVADRVRQALAASRIELPDELRTTSDPLDLLDWATATRLGADTAAAADRACTEGEVAAARIAPLTTDADALLRACRTAGLPVIVVSNNASPAVSAFLDRHGLAGLVAGIVGRVPGRPELMKPAPDPIRRALTLLVPYGIEAASVCVLIGDSVTDIEVGRRTGIPTIGYVRSGRRPALDQAGADATVDEHAPVMAALMNQGIPR</sequence>
<dbReference type="SUPFAM" id="SSF56784">
    <property type="entry name" value="HAD-like"/>
    <property type="match status" value="1"/>
</dbReference>
<dbReference type="InterPro" id="IPR024072">
    <property type="entry name" value="DHFR-like_dom_sf"/>
</dbReference>
<evidence type="ECO:0000313" key="6">
    <source>
        <dbReference type="Proteomes" id="UP000569914"/>
    </source>
</evidence>
<comment type="caution">
    <text evidence="5">The sequence shown here is derived from an EMBL/GenBank/DDBJ whole genome shotgun (WGS) entry which is preliminary data.</text>
</comment>
<keyword evidence="6" id="KW-1185">Reference proteome</keyword>